<evidence type="ECO:0000259" key="2">
    <source>
        <dbReference type="Pfam" id="PF03888"/>
    </source>
</evidence>
<dbReference type="EMBL" id="LAXD01000001">
    <property type="protein sequence ID" value="KWX02785.1"/>
    <property type="molecule type" value="Genomic_DNA"/>
</dbReference>
<evidence type="ECO:0000256" key="1">
    <source>
        <dbReference type="SAM" id="MobiDB-lite"/>
    </source>
</evidence>
<dbReference type="Pfam" id="PF03888">
    <property type="entry name" value="MucB_RseB"/>
    <property type="match status" value="1"/>
</dbReference>
<evidence type="ECO:0000313" key="3">
    <source>
        <dbReference type="EMBL" id="KWX02785.1"/>
    </source>
</evidence>
<protein>
    <recommendedName>
        <fullName evidence="2">MucB/RseB N-terminal domain-containing protein</fullName>
    </recommendedName>
</protein>
<organism evidence="3 4">
    <name type="scientific">Carbonactinospora thermoautotrophica</name>
    <dbReference type="NCBI Taxonomy" id="1469144"/>
    <lineage>
        <taxon>Bacteria</taxon>
        <taxon>Bacillati</taxon>
        <taxon>Actinomycetota</taxon>
        <taxon>Actinomycetes</taxon>
        <taxon>Kitasatosporales</taxon>
        <taxon>Carbonactinosporaceae</taxon>
        <taxon>Carbonactinospora</taxon>
    </lineage>
</organism>
<dbReference type="RefSeq" id="WP_066890024.1">
    <property type="nucleotide sequence ID" value="NZ_LAXD01000001.1"/>
</dbReference>
<name>A0A132MY07_9ACTN</name>
<proteinExistence type="predicted"/>
<sequence>MDEFPMEQASPSQRRRAGRLAVGLGVAGALVAAGVGTAIAVDGSPGLPQVSASELLNRMQNARVDSLSGTLRVQITPPAGENQTSYSTTVLQQLQAASVRVAIAGDGKQRIETHGFFGDAALIRNGQDVWLYDAQRHTAAHTTAPAPEKPKKTAPARTATRTPAQTPAAQPWLDLTDLPVPVQQDVKELFSAVRTHADARVTGTDLVAGRDVYLLELRPKSDLAPERVHKVEVAVDAKTSIPLRVEVYGPESGTPIVRAGFTQISFGKPGDSEFTLPQDVKVVKGEQGFDQLARSFLSKLPRHSVPSSMPTQPGR</sequence>
<feature type="region of interest" description="Disordered" evidence="1">
    <location>
        <begin position="140"/>
        <end position="167"/>
    </location>
</feature>
<dbReference type="SUPFAM" id="SSF89392">
    <property type="entry name" value="Prokaryotic lipoproteins and lipoprotein localization factors"/>
    <property type="match status" value="1"/>
</dbReference>
<dbReference type="PANTHER" id="PTHR37507">
    <property type="entry name" value="SPORULATION PROTEIN YDCC"/>
    <property type="match status" value="1"/>
</dbReference>
<evidence type="ECO:0000313" key="4">
    <source>
        <dbReference type="Proteomes" id="UP000070188"/>
    </source>
</evidence>
<reference evidence="4" key="1">
    <citation type="submission" date="2015-04" db="EMBL/GenBank/DDBJ databases">
        <title>Physiological reanalysis, assessment of diazotrophy, and genome sequences of multiple isolates of Streptomyces thermoautotrophicus.</title>
        <authorList>
            <person name="MacKellar D.C."/>
            <person name="Lieber L."/>
            <person name="Norman J."/>
            <person name="Bolger A."/>
            <person name="Tobin C."/>
            <person name="Murray J.W."/>
            <person name="Chang R."/>
            <person name="Ford T."/>
            <person name="Nguyen P.Q."/>
            <person name="Woodward J."/>
            <person name="Permingeat H."/>
            <person name="Joshi N.S."/>
            <person name="Silver P.A."/>
            <person name="Usadel B."/>
            <person name="Rutherford A.W."/>
            <person name="Friesen M."/>
            <person name="Prell J."/>
        </authorList>
    </citation>
    <scope>NUCLEOTIDE SEQUENCE [LARGE SCALE GENOMIC DNA]</scope>
    <source>
        <strain evidence="4">H1</strain>
    </source>
</reference>
<feature type="compositionally biased region" description="Low complexity" evidence="1">
    <location>
        <begin position="153"/>
        <end position="167"/>
    </location>
</feature>
<dbReference type="AlphaFoldDB" id="A0A132MY07"/>
<dbReference type="Gene3D" id="2.50.20.10">
    <property type="entry name" value="Lipoprotein localisation LolA/LolB/LppX"/>
    <property type="match status" value="1"/>
</dbReference>
<dbReference type="STRING" id="1469144.LI90_3832"/>
<keyword evidence="4" id="KW-1185">Reference proteome</keyword>
<dbReference type="InterPro" id="IPR033434">
    <property type="entry name" value="MucB/RseB_N"/>
</dbReference>
<dbReference type="InterPro" id="IPR029046">
    <property type="entry name" value="LolA/LolB/LppX"/>
</dbReference>
<gene>
    <name evidence="3" type="ORF">LI90_3832</name>
</gene>
<dbReference type="InterPro" id="IPR052944">
    <property type="entry name" value="Sporulation_related"/>
</dbReference>
<dbReference type="PATRIC" id="fig|1469144.10.peg.4105"/>
<comment type="caution">
    <text evidence="3">The sequence shown here is derived from an EMBL/GenBank/DDBJ whole genome shotgun (WGS) entry which is preliminary data.</text>
</comment>
<dbReference type="OrthoDB" id="4822274at2"/>
<accession>A0A132MY07</accession>
<dbReference type="Proteomes" id="UP000070188">
    <property type="component" value="Unassembled WGS sequence"/>
</dbReference>
<dbReference type="PANTHER" id="PTHR37507:SF2">
    <property type="entry name" value="SPORULATION PROTEIN YDCC"/>
    <property type="match status" value="1"/>
</dbReference>
<feature type="domain" description="MucB/RseB N-terminal" evidence="2">
    <location>
        <begin position="183"/>
        <end position="269"/>
    </location>
</feature>